<comment type="caution">
    <text evidence="2">The sequence shown here is derived from an EMBL/GenBank/DDBJ whole genome shotgun (WGS) entry which is preliminary data.</text>
</comment>
<keyword evidence="2" id="KW-0548">Nucleotidyltransferase</keyword>
<dbReference type="Gene3D" id="3.30.70.270">
    <property type="match status" value="1"/>
</dbReference>
<dbReference type="Pfam" id="PF11799">
    <property type="entry name" value="IMS_C"/>
    <property type="match status" value="1"/>
</dbReference>
<dbReference type="Pfam" id="PF00817">
    <property type="entry name" value="IMS"/>
    <property type="match status" value="1"/>
</dbReference>
<protein>
    <submittedName>
        <fullName evidence="2">DNA polymerase IV</fullName>
        <ecNumber evidence="2">2.7.7.7</ecNumber>
    </submittedName>
</protein>
<dbReference type="SUPFAM" id="SSF100879">
    <property type="entry name" value="Lesion bypass DNA polymerase (Y-family), little finger domain"/>
    <property type="match status" value="1"/>
</dbReference>
<organism evidence="2">
    <name type="scientific">bioreactor metagenome</name>
    <dbReference type="NCBI Taxonomy" id="1076179"/>
    <lineage>
        <taxon>unclassified sequences</taxon>
        <taxon>metagenomes</taxon>
        <taxon>ecological metagenomes</taxon>
    </lineage>
</organism>
<evidence type="ECO:0000259" key="1">
    <source>
        <dbReference type="PROSITE" id="PS50173"/>
    </source>
</evidence>
<dbReference type="GO" id="GO:0003887">
    <property type="term" value="F:DNA-directed DNA polymerase activity"/>
    <property type="evidence" value="ECO:0007669"/>
    <property type="project" value="UniProtKB-EC"/>
</dbReference>
<accession>A0A645BLN2</accession>
<dbReference type="EC" id="2.7.7.7" evidence="2"/>
<dbReference type="GO" id="GO:0042276">
    <property type="term" value="P:error-prone translesion synthesis"/>
    <property type="evidence" value="ECO:0007669"/>
    <property type="project" value="TreeGrafter"/>
</dbReference>
<dbReference type="GO" id="GO:0003684">
    <property type="term" value="F:damaged DNA binding"/>
    <property type="evidence" value="ECO:0007669"/>
    <property type="project" value="InterPro"/>
</dbReference>
<dbReference type="Gene3D" id="1.10.150.20">
    <property type="entry name" value="5' to 3' exonuclease, C-terminal subdomain"/>
    <property type="match status" value="1"/>
</dbReference>
<keyword evidence="2" id="KW-0808">Transferase</keyword>
<dbReference type="InterPro" id="IPR001126">
    <property type="entry name" value="UmuC"/>
</dbReference>
<dbReference type="InterPro" id="IPR036775">
    <property type="entry name" value="DNA_pol_Y-fam_lit_finger_sf"/>
</dbReference>
<dbReference type="AlphaFoldDB" id="A0A645BLN2"/>
<feature type="domain" description="UmuC" evidence="1">
    <location>
        <begin position="5"/>
        <end position="188"/>
    </location>
</feature>
<dbReference type="PANTHER" id="PTHR11076">
    <property type="entry name" value="DNA REPAIR POLYMERASE UMUC / TRANSFERASE FAMILY MEMBER"/>
    <property type="match status" value="1"/>
</dbReference>
<dbReference type="GO" id="GO:0006281">
    <property type="term" value="P:DNA repair"/>
    <property type="evidence" value="ECO:0007669"/>
    <property type="project" value="InterPro"/>
</dbReference>
<dbReference type="InterPro" id="IPR043128">
    <property type="entry name" value="Rev_trsase/Diguanyl_cyclase"/>
</dbReference>
<dbReference type="PANTHER" id="PTHR11076:SF33">
    <property type="entry name" value="DNA POLYMERASE KAPPA"/>
    <property type="match status" value="1"/>
</dbReference>
<proteinExistence type="inferred from homology"/>
<dbReference type="PROSITE" id="PS50173">
    <property type="entry name" value="UMUC"/>
    <property type="match status" value="1"/>
</dbReference>
<dbReference type="InterPro" id="IPR022880">
    <property type="entry name" value="DNApol_IV"/>
</dbReference>
<name>A0A645BLN2_9ZZZZ</name>
<dbReference type="SUPFAM" id="SSF56672">
    <property type="entry name" value="DNA/RNA polymerases"/>
    <property type="match status" value="1"/>
</dbReference>
<dbReference type="CDD" id="cd03586">
    <property type="entry name" value="PolY_Pol_IV_kappa"/>
    <property type="match status" value="1"/>
</dbReference>
<dbReference type="GO" id="GO:0005829">
    <property type="term" value="C:cytosol"/>
    <property type="evidence" value="ECO:0007669"/>
    <property type="project" value="TreeGrafter"/>
</dbReference>
<dbReference type="InterPro" id="IPR050116">
    <property type="entry name" value="DNA_polymerase-Y"/>
</dbReference>
<evidence type="ECO:0000313" key="2">
    <source>
        <dbReference type="EMBL" id="MPM66092.1"/>
    </source>
</evidence>
<gene>
    <name evidence="2" type="primary">dinB_37</name>
    <name evidence="2" type="ORF">SDC9_112999</name>
</gene>
<reference evidence="2" key="1">
    <citation type="submission" date="2019-08" db="EMBL/GenBank/DDBJ databases">
        <authorList>
            <person name="Kucharzyk K."/>
            <person name="Murdoch R.W."/>
            <person name="Higgins S."/>
            <person name="Loffler F."/>
        </authorList>
    </citation>
    <scope>NUCLEOTIDE SEQUENCE</scope>
</reference>
<dbReference type="Gene3D" id="3.30.1490.100">
    <property type="entry name" value="DNA polymerase, Y-family, little finger domain"/>
    <property type="match status" value="1"/>
</dbReference>
<dbReference type="HAMAP" id="MF_01113">
    <property type="entry name" value="DNApol_IV"/>
    <property type="match status" value="1"/>
</dbReference>
<dbReference type="Gene3D" id="3.40.1170.60">
    <property type="match status" value="1"/>
</dbReference>
<sequence length="398" mass="43599">MDRIILHCDLNGFYASVELLEHPELRDCPVAVCGDPQLRHGIILAKNEPAKAFGVKTAETIWQAKRKCPELVLLPAHHEKYARYSKLVNGIYARFTDLVEPFGIDESWLDVTHCLHLFACSPGELADRIRATVHTELGLTISVGVSFNKVFAKLGSDYRKPDATTVITRENFQTLVWPLPVKDLLFVGASAARLLRSYGVQTIGGLAAFGREELCALLGKQGATLHDYATGADRSPVVPPSPGDMPKSVGNGLTFPKDLLGRDEVRAGLGMLSERVAARLRRHGLKCTAVQVTIRDPGFRDICRQKHLAAPTCVSQEISQTALELVLSAWSMSAPIRALTVTALDLLPEAEAGEQMSLFGAGTARRDKLERLERTMDRIRGKYGSSSVFFASSQPPED</sequence>
<dbReference type="EMBL" id="VSSQ01020884">
    <property type="protein sequence ID" value="MPM66092.1"/>
    <property type="molecule type" value="Genomic_DNA"/>
</dbReference>
<dbReference type="GO" id="GO:0009432">
    <property type="term" value="P:SOS response"/>
    <property type="evidence" value="ECO:0007669"/>
    <property type="project" value="TreeGrafter"/>
</dbReference>
<dbReference type="InterPro" id="IPR043502">
    <property type="entry name" value="DNA/RNA_pol_sf"/>
</dbReference>
<dbReference type="InterPro" id="IPR017961">
    <property type="entry name" value="DNA_pol_Y-fam_little_finger"/>
</dbReference>